<proteinExistence type="predicted"/>
<dbReference type="Proteomes" id="UP000464468">
    <property type="component" value="Plasmid pC33"/>
</dbReference>
<keyword evidence="2" id="KW-1185">Reference proteome</keyword>
<geneLocation type="plasmid" evidence="2">
    <name>pc33</name>
</geneLocation>
<name>A0A7Z2NYA8_9SPHN</name>
<organism evidence="1 2">
    <name type="scientific">Sphingomonas changnyeongensis</name>
    <dbReference type="NCBI Taxonomy" id="2698679"/>
    <lineage>
        <taxon>Bacteria</taxon>
        <taxon>Pseudomonadati</taxon>
        <taxon>Pseudomonadota</taxon>
        <taxon>Alphaproteobacteria</taxon>
        <taxon>Sphingomonadales</taxon>
        <taxon>Sphingomonadaceae</taxon>
        <taxon>Sphingomonas</taxon>
    </lineage>
</organism>
<accession>A0A7Z2NYA8</accession>
<dbReference type="KEGG" id="schy:GVO57_14265"/>
<dbReference type="EMBL" id="CP047896">
    <property type="protein sequence ID" value="QHL92046.1"/>
    <property type="molecule type" value="Genomic_DNA"/>
</dbReference>
<reference evidence="1 2" key="1">
    <citation type="submission" date="2020-01" db="EMBL/GenBank/DDBJ databases">
        <title>Sphingomonas sp. C33 whole genome sequece.</title>
        <authorList>
            <person name="Park C."/>
        </authorList>
    </citation>
    <scope>NUCLEOTIDE SEQUENCE [LARGE SCALE GENOMIC DNA]</scope>
    <source>
        <strain evidence="1 2">C33</strain>
        <plasmid evidence="2">pc33</plasmid>
    </source>
</reference>
<sequence length="168" mass="19243">MGNTALNVAKIMDRLHQSSRRPRYAYMVLSLLAEQADQGGKVGPSIIDDDKERLTLRDYVSKRLAKLSGYRDRRRQLEQRVRAELAGKLPQDLFEAQAIVDRHVEERARQTSAANFSRVLTELEKAGFVNRFYQGYRTNHANRGAQRHLVCVLDGDVSAALRSRDRFI</sequence>
<dbReference type="RefSeq" id="WP_160594080.1">
    <property type="nucleotide sequence ID" value="NZ_CP047896.1"/>
</dbReference>
<evidence type="ECO:0000313" key="2">
    <source>
        <dbReference type="Proteomes" id="UP000464468"/>
    </source>
</evidence>
<protein>
    <submittedName>
        <fullName evidence="1">Uncharacterized protein</fullName>
    </submittedName>
</protein>
<dbReference type="AlphaFoldDB" id="A0A7Z2NYA8"/>
<evidence type="ECO:0000313" key="1">
    <source>
        <dbReference type="EMBL" id="QHL92046.1"/>
    </source>
</evidence>
<keyword evidence="1" id="KW-0614">Plasmid</keyword>
<gene>
    <name evidence="1" type="ORF">GVO57_14265</name>
</gene>